<dbReference type="GO" id="GO:0005524">
    <property type="term" value="F:ATP binding"/>
    <property type="evidence" value="ECO:0007669"/>
    <property type="project" value="UniProtKB-UniRule"/>
</dbReference>
<dbReference type="FunFam" id="3.30.200.20:FF:000470">
    <property type="entry name" value="Serine/threonine-protein kinase RAD53"/>
    <property type="match status" value="1"/>
</dbReference>
<gene>
    <name evidence="14" type="ORF">G3M48_000099</name>
</gene>
<feature type="domain" description="Protein kinase" evidence="13">
    <location>
        <begin position="292"/>
        <end position="576"/>
    </location>
</feature>
<dbReference type="InterPro" id="IPR000253">
    <property type="entry name" value="FHA_dom"/>
</dbReference>
<dbReference type="GO" id="GO:0004674">
    <property type="term" value="F:protein serine/threonine kinase activity"/>
    <property type="evidence" value="ECO:0007669"/>
    <property type="project" value="UniProtKB-KW"/>
</dbReference>
<feature type="binding site" evidence="8">
    <location>
        <position position="437"/>
    </location>
    <ligand>
        <name>ATP</name>
        <dbReference type="ChEBI" id="CHEBI:30616"/>
    </ligand>
</feature>
<sequence length="1189" mass="133177">MEGEEPTQAATQQIVDPRRVGQQNTGFTDDEISDIVCVLYPHSASARQEVQRLVRHGSPFIIGRDAADGVEPNYELEDRASQFESHNRNASGAGAGGAYAIILRLSTVPKNPAAGFAFGRNPGRCDVVFANDPLRRVSNIHFRIYVNEFGNVMIEDQSTNGTFVDSKLLSAKVKQGAPQQPSRWVLSSGSVINIFLHDEVRDLTFRVRIPRREGHYEQAYQQRVEDYFDRHRLPREGGAPPVNPPVPAEHVDLFRTAGQPLRRPHQDTTQMAAPTRMIKQNSTREWTGSGKYNKVRAVGKGAFAVVYKVTAKYDGRPYAAKELEKRHFIKNGVLDQKVENEMRIMQRLNHPNIVRYIENFDWDERLFIIIMEFVPQGDLGKLIADNGPLAERTTQVLAVQLLAALRYLQNFNITHRDIKPDNILINSLEPLEVKLTDFGLSKMIDSDQTFLRTFCGTLLYCAPEVYTEYLEYDDNGHRTRGRPSRRPPGQRYSHAVDIWSLGGVLFYCLTGAAPYPARSVTSPSELLHRVMTTHLNIVPLQKYGVSEAGVDFIRAMLTRRPEHRATVDELQNHPWLTDFGETIQASQSFDEVTDDEEFPGPTSQFSQGRYEEDRVSDSADDDSDQENHTIIPGPQAPRLFGEVGVSAIGSSGVFPEEYLNLSPGNGNLPVPGTPDPNLDEAYNSAESFFERVTAGDAQDPGALSIFPNQSMDQLQSLVEEVASQSLGSDDKKSQKKVASSRRSMNSLDLNTSKRKPPSVETSDEFDENTPPGKPIIKRLRSDGHVDALVTDKMVEEYKLLASVPPVHLNGRCSDWPVIKAQFWTDDISTWHLDYPEMTDSQLAKFNEAASQRREVFRPGQTPLWALAMKYFPPTPRPSSQLPDSPTLSPFDSLVRAPEFPATGPHGSQDPQGFSQLVVPIPTSEMAAMIESDLTSCIRDISIPITEPLVSFGRGPENTNVYKHKTVTKVPKYAFKMLLWKDGYDPGKLDLPWRSNLSEEEQNAFFFWISTKATNGIRINGRQLSSSSFKSPHDPSSNWTRLFNGDSIVIWHDGTGEDGSETKLTFRCTWGGSAATRDPASMALALASAHTARRLNSGATRFEAQRPKNQMRRRDAADTAERRRNVEKERQRNVVFEEKRQEAIAYLALKQGAGADWGVDDEISETIDGNTTRGRHKDARRMTEEITRGG</sequence>
<evidence type="ECO:0000313" key="15">
    <source>
        <dbReference type="Proteomes" id="UP001397290"/>
    </source>
</evidence>
<accession>A0AAW0S1E2</accession>
<feature type="cross-link" description="Glycyl lysine isopeptide (Lys-Gly) (interchain with G-Cter in SUMO2)" evidence="9">
    <location>
        <position position="419"/>
    </location>
</feature>
<keyword evidence="15" id="KW-1185">Reference proteome</keyword>
<evidence type="ECO:0000256" key="6">
    <source>
        <dbReference type="ARBA" id="ARBA00022840"/>
    </source>
</evidence>
<dbReference type="PROSITE" id="PS00107">
    <property type="entry name" value="PROTEIN_KINASE_ATP"/>
    <property type="match status" value="1"/>
</dbReference>
<dbReference type="Gene3D" id="1.10.510.10">
    <property type="entry name" value="Transferase(Phosphotransferase) domain 1"/>
    <property type="match status" value="1"/>
</dbReference>
<dbReference type="InterPro" id="IPR008271">
    <property type="entry name" value="Ser/Thr_kinase_AS"/>
</dbReference>
<keyword evidence="4 8" id="KW-0547">Nucleotide-binding</keyword>
<dbReference type="SMART" id="SM00220">
    <property type="entry name" value="S_TKc"/>
    <property type="match status" value="1"/>
</dbReference>
<feature type="domain" description="FHA" evidence="12">
    <location>
        <begin position="116"/>
        <end position="169"/>
    </location>
</feature>
<feature type="region of interest" description="Disordered" evidence="11">
    <location>
        <begin position="722"/>
        <end position="775"/>
    </location>
</feature>
<evidence type="ECO:0000256" key="11">
    <source>
        <dbReference type="SAM" id="MobiDB-lite"/>
    </source>
</evidence>
<dbReference type="PROSITE" id="PS50006">
    <property type="entry name" value="FHA_DOMAIN"/>
    <property type="match status" value="1"/>
</dbReference>
<dbReference type="InterPro" id="IPR017441">
    <property type="entry name" value="Protein_kinase_ATP_BS"/>
</dbReference>
<feature type="region of interest" description="Disordered" evidence="11">
    <location>
        <begin position="1"/>
        <end position="26"/>
    </location>
</feature>
<name>A0AAW0S1E2_9HYPO</name>
<feature type="compositionally biased region" description="Basic and acidic residues" evidence="11">
    <location>
        <begin position="1111"/>
        <end position="1129"/>
    </location>
</feature>
<evidence type="ECO:0008006" key="16">
    <source>
        <dbReference type="Google" id="ProtNLM"/>
    </source>
</evidence>
<dbReference type="EMBL" id="JAAHCF010000100">
    <property type="protein sequence ID" value="KAK8148237.1"/>
    <property type="molecule type" value="Genomic_DNA"/>
</dbReference>
<dbReference type="Pfam" id="PF00498">
    <property type="entry name" value="FHA"/>
    <property type="match status" value="1"/>
</dbReference>
<keyword evidence="2" id="KW-0723">Serine/threonine-protein kinase</keyword>
<dbReference type="InterPro" id="IPR011009">
    <property type="entry name" value="Kinase-like_dom_sf"/>
</dbReference>
<protein>
    <recommendedName>
        <fullName evidence="16">Serine/threonine-protein kinase RAD53</fullName>
    </recommendedName>
</protein>
<keyword evidence="3" id="KW-0808">Transferase</keyword>
<evidence type="ECO:0000256" key="1">
    <source>
        <dbReference type="ARBA" id="ARBA00005575"/>
    </source>
</evidence>
<evidence type="ECO:0000256" key="10">
    <source>
        <dbReference type="PROSITE-ProRule" id="PRU10141"/>
    </source>
</evidence>
<reference evidence="14 15" key="1">
    <citation type="submission" date="2020-02" db="EMBL/GenBank/DDBJ databases">
        <title>Comparative genomics of the hypocrealean fungal genus Beauvera.</title>
        <authorList>
            <person name="Showalter D.N."/>
            <person name="Bushley K.E."/>
            <person name="Rehner S.A."/>
        </authorList>
    </citation>
    <scope>NUCLEOTIDE SEQUENCE [LARGE SCALE GENOMIC DNA]</scope>
    <source>
        <strain evidence="14 15">ARSEF4384</strain>
    </source>
</reference>
<feature type="compositionally biased region" description="Basic and acidic residues" evidence="11">
    <location>
        <begin position="1179"/>
        <end position="1189"/>
    </location>
</feature>
<dbReference type="Gene3D" id="2.60.200.20">
    <property type="match status" value="1"/>
</dbReference>
<dbReference type="Proteomes" id="UP001397290">
    <property type="component" value="Unassembled WGS sequence"/>
</dbReference>
<dbReference type="PROSITE" id="PS50011">
    <property type="entry name" value="PROTEIN_KINASE_DOM"/>
    <property type="match status" value="1"/>
</dbReference>
<feature type="region of interest" description="Disordered" evidence="11">
    <location>
        <begin position="1164"/>
        <end position="1189"/>
    </location>
</feature>
<evidence type="ECO:0000256" key="8">
    <source>
        <dbReference type="PIRSR" id="PIRSR630616-2"/>
    </source>
</evidence>
<feature type="compositionally biased region" description="Polar residues" evidence="11">
    <location>
        <begin position="740"/>
        <end position="750"/>
    </location>
</feature>
<feature type="active site" description="Proton acceptor" evidence="7">
    <location>
        <position position="417"/>
    </location>
</feature>
<dbReference type="InterPro" id="IPR030616">
    <property type="entry name" value="Aur-like"/>
</dbReference>
<dbReference type="InterPro" id="IPR008984">
    <property type="entry name" value="SMAD_FHA_dom_sf"/>
</dbReference>
<feature type="region of interest" description="Disordered" evidence="11">
    <location>
        <begin position="588"/>
        <end position="637"/>
    </location>
</feature>
<dbReference type="AlphaFoldDB" id="A0AAW0S1E2"/>
<evidence type="ECO:0000256" key="9">
    <source>
        <dbReference type="PIRSR" id="PIRSR630616-3"/>
    </source>
</evidence>
<evidence type="ECO:0000256" key="7">
    <source>
        <dbReference type="PIRSR" id="PIRSR630616-1"/>
    </source>
</evidence>
<evidence type="ECO:0000259" key="13">
    <source>
        <dbReference type="PROSITE" id="PS50011"/>
    </source>
</evidence>
<keyword evidence="5" id="KW-0418">Kinase</keyword>
<evidence type="ECO:0000256" key="4">
    <source>
        <dbReference type="ARBA" id="ARBA00022741"/>
    </source>
</evidence>
<dbReference type="SMART" id="SM00240">
    <property type="entry name" value="FHA"/>
    <property type="match status" value="1"/>
</dbReference>
<keyword evidence="6 8" id="KW-0067">ATP-binding</keyword>
<feature type="binding site" evidence="8 10">
    <location>
        <position position="321"/>
    </location>
    <ligand>
        <name>ATP</name>
        <dbReference type="ChEBI" id="CHEBI:30616"/>
    </ligand>
</feature>
<proteinExistence type="inferred from homology"/>
<dbReference type="Pfam" id="PF00069">
    <property type="entry name" value="Pkinase"/>
    <property type="match status" value="1"/>
</dbReference>
<dbReference type="SUPFAM" id="SSF56112">
    <property type="entry name" value="Protein kinase-like (PK-like)"/>
    <property type="match status" value="1"/>
</dbReference>
<evidence type="ECO:0000256" key="2">
    <source>
        <dbReference type="ARBA" id="ARBA00022527"/>
    </source>
</evidence>
<dbReference type="SUPFAM" id="SSF49879">
    <property type="entry name" value="SMAD/FHA domain"/>
    <property type="match status" value="1"/>
</dbReference>
<evidence type="ECO:0000313" key="14">
    <source>
        <dbReference type="EMBL" id="KAK8148237.1"/>
    </source>
</evidence>
<dbReference type="PANTHER" id="PTHR24350">
    <property type="entry name" value="SERINE/THREONINE-PROTEIN KINASE IAL-RELATED"/>
    <property type="match status" value="1"/>
</dbReference>
<dbReference type="InterPro" id="IPR000719">
    <property type="entry name" value="Prot_kinase_dom"/>
</dbReference>
<evidence type="ECO:0000259" key="12">
    <source>
        <dbReference type="PROSITE" id="PS50006"/>
    </source>
</evidence>
<comment type="similarity">
    <text evidence="1">Belongs to the protein kinase superfamily. CAMK Ser/Thr protein kinase family. CHEK2 subfamily.</text>
</comment>
<organism evidence="14 15">
    <name type="scientific">Beauveria asiatica</name>
    <dbReference type="NCBI Taxonomy" id="1069075"/>
    <lineage>
        <taxon>Eukaryota</taxon>
        <taxon>Fungi</taxon>
        <taxon>Dikarya</taxon>
        <taxon>Ascomycota</taxon>
        <taxon>Pezizomycotina</taxon>
        <taxon>Sordariomycetes</taxon>
        <taxon>Hypocreomycetidae</taxon>
        <taxon>Hypocreales</taxon>
        <taxon>Cordycipitaceae</taxon>
        <taxon>Beauveria</taxon>
    </lineage>
</organism>
<evidence type="ECO:0000256" key="3">
    <source>
        <dbReference type="ARBA" id="ARBA00022679"/>
    </source>
</evidence>
<evidence type="ECO:0000256" key="5">
    <source>
        <dbReference type="ARBA" id="ARBA00022777"/>
    </source>
</evidence>
<feature type="region of interest" description="Disordered" evidence="11">
    <location>
        <begin position="1096"/>
        <end position="1129"/>
    </location>
</feature>
<comment type="caution">
    <text evidence="14">The sequence shown here is derived from an EMBL/GenBank/DDBJ whole genome shotgun (WGS) entry which is preliminary data.</text>
</comment>
<dbReference type="PROSITE" id="PS00108">
    <property type="entry name" value="PROTEIN_KINASE_ST"/>
    <property type="match status" value="1"/>
</dbReference>